<dbReference type="RefSeq" id="WP_338238335.1">
    <property type="nucleotide sequence ID" value="NZ_BQKE01000002.1"/>
</dbReference>
<protein>
    <recommendedName>
        <fullName evidence="6">IS1182 family transposase</fullName>
    </recommendedName>
</protein>
<dbReference type="GO" id="GO:0004803">
    <property type="term" value="F:transposase activity"/>
    <property type="evidence" value="ECO:0007669"/>
    <property type="project" value="InterPro"/>
</dbReference>
<feature type="domain" description="Transposase IS4-like" evidence="2">
    <location>
        <begin position="265"/>
        <end position="418"/>
    </location>
</feature>
<feature type="compositionally biased region" description="Basic and acidic residues" evidence="1">
    <location>
        <begin position="254"/>
        <end position="263"/>
    </location>
</feature>
<dbReference type="GO" id="GO:0006313">
    <property type="term" value="P:DNA transposition"/>
    <property type="evidence" value="ECO:0007669"/>
    <property type="project" value="InterPro"/>
</dbReference>
<gene>
    <name evidence="4" type="ORF">PEDI_36820</name>
</gene>
<dbReference type="PANTHER" id="PTHR33408">
    <property type="entry name" value="TRANSPOSASE"/>
    <property type="match status" value="1"/>
</dbReference>
<dbReference type="InterPro" id="IPR002559">
    <property type="entry name" value="Transposase_11"/>
</dbReference>
<accession>A0AAN5AKR7</accession>
<evidence type="ECO:0000313" key="5">
    <source>
        <dbReference type="Proteomes" id="UP001310022"/>
    </source>
</evidence>
<feature type="region of interest" description="Disordered" evidence="1">
    <location>
        <begin position="224"/>
        <end position="263"/>
    </location>
</feature>
<dbReference type="AlphaFoldDB" id="A0AAN5AKR7"/>
<proteinExistence type="predicted"/>
<comment type="caution">
    <text evidence="4">The sequence shown here is derived from an EMBL/GenBank/DDBJ whole genome shotgun (WGS) entry which is preliminary data.</text>
</comment>
<dbReference type="Pfam" id="PF01609">
    <property type="entry name" value="DDE_Tnp_1"/>
    <property type="match status" value="1"/>
</dbReference>
<dbReference type="GO" id="GO:0003677">
    <property type="term" value="F:DNA binding"/>
    <property type="evidence" value="ECO:0007669"/>
    <property type="project" value="InterPro"/>
</dbReference>
<evidence type="ECO:0000259" key="2">
    <source>
        <dbReference type="Pfam" id="PF01609"/>
    </source>
</evidence>
<dbReference type="Pfam" id="PF05598">
    <property type="entry name" value="DUF772"/>
    <property type="match status" value="1"/>
</dbReference>
<name>A0AAN5AKR7_9BACT</name>
<feature type="compositionally biased region" description="Basic and acidic residues" evidence="1">
    <location>
        <begin position="224"/>
        <end position="236"/>
    </location>
</feature>
<evidence type="ECO:0000256" key="1">
    <source>
        <dbReference type="SAM" id="MobiDB-lite"/>
    </source>
</evidence>
<evidence type="ECO:0000259" key="3">
    <source>
        <dbReference type="Pfam" id="PF05598"/>
    </source>
</evidence>
<dbReference type="EMBL" id="BQKE01000002">
    <property type="protein sequence ID" value="GJM63130.1"/>
    <property type="molecule type" value="Genomic_DNA"/>
</dbReference>
<dbReference type="InterPro" id="IPR008490">
    <property type="entry name" value="Transposase_InsH_N"/>
</dbReference>
<reference evidence="4 5" key="1">
    <citation type="submission" date="2021-12" db="EMBL/GenBank/DDBJ databases">
        <title>Genome sequencing of bacteria with rrn-lacking chromosome and rrn-plasmid.</title>
        <authorList>
            <person name="Anda M."/>
            <person name="Iwasaki W."/>
        </authorList>
    </citation>
    <scope>NUCLEOTIDE SEQUENCE [LARGE SCALE GENOMIC DNA]</scope>
    <source>
        <strain evidence="4 5">NBRC 15940</strain>
    </source>
</reference>
<dbReference type="Proteomes" id="UP001310022">
    <property type="component" value="Unassembled WGS sequence"/>
</dbReference>
<keyword evidence="5" id="KW-1185">Reference proteome</keyword>
<evidence type="ECO:0000313" key="4">
    <source>
        <dbReference type="EMBL" id="GJM63130.1"/>
    </source>
</evidence>
<sequence>MINFRGGDRKQYNLMPHDVNEWLPENHLARFVVEIIDQLNLSSVYASYKGYGKDPYDPRLLLGLIFYGYCTGIFSSRKIEAATYDSVAFRFIAGNLHPDHDTIANFRKTHLDKIENWFVEILMIGSQMGLVKMGNVFVDGTKIQANASKHKAMSYKRALELEKKLKAEIATLLEKAAEQDKEEVMVNIPEEIARREERLKTIQEAKATIESRRKEAYEDELKDYEKKVKKREEKASKTGQKPRGRSPQKPSETPQDKDQVNFTDKESRIMKSKNGFEQCYNAQAVANEDMVIVGQHCNNHANDKKEFLPAIDSVPEPLKEEIEVIAADCGYYSEDNIKGCPEGIKPIVPKSKAETRLELEERLNNRTTTEEEMYRKRKYKIEPIFGIIKEALGFRRFSFRGEKKVSQEWGLVCLCYNIRRLLKLKLA</sequence>
<organism evidence="4 5">
    <name type="scientific">Persicobacter diffluens</name>
    <dbReference type="NCBI Taxonomy" id="981"/>
    <lineage>
        <taxon>Bacteria</taxon>
        <taxon>Pseudomonadati</taxon>
        <taxon>Bacteroidota</taxon>
        <taxon>Cytophagia</taxon>
        <taxon>Cytophagales</taxon>
        <taxon>Persicobacteraceae</taxon>
        <taxon>Persicobacter</taxon>
    </lineage>
</organism>
<feature type="domain" description="Transposase InsH N-terminal" evidence="3">
    <location>
        <begin position="18"/>
        <end position="108"/>
    </location>
</feature>
<evidence type="ECO:0008006" key="6">
    <source>
        <dbReference type="Google" id="ProtNLM"/>
    </source>
</evidence>